<protein>
    <recommendedName>
        <fullName evidence="1">D-alanyl-D-alanine carboxypeptidase-like core domain-containing protein</fullName>
    </recommendedName>
</protein>
<evidence type="ECO:0000313" key="3">
    <source>
        <dbReference type="Proteomes" id="UP001157069"/>
    </source>
</evidence>
<dbReference type="SUPFAM" id="SSF55166">
    <property type="entry name" value="Hedgehog/DD-peptidase"/>
    <property type="match status" value="1"/>
</dbReference>
<comment type="caution">
    <text evidence="2">The sequence shown here is derived from an EMBL/GenBank/DDBJ whole genome shotgun (WGS) entry which is preliminary data.</text>
</comment>
<dbReference type="Pfam" id="PF02557">
    <property type="entry name" value="VanY"/>
    <property type="match status" value="1"/>
</dbReference>
<evidence type="ECO:0000313" key="2">
    <source>
        <dbReference type="EMBL" id="GMA92070.1"/>
    </source>
</evidence>
<organism evidence="2 3">
    <name type="scientific">Homoserinibacter gongjuensis</name>
    <dbReference type="NCBI Taxonomy" id="1162968"/>
    <lineage>
        <taxon>Bacteria</taxon>
        <taxon>Bacillati</taxon>
        <taxon>Actinomycetota</taxon>
        <taxon>Actinomycetes</taxon>
        <taxon>Micrococcales</taxon>
        <taxon>Microbacteriaceae</taxon>
        <taxon>Homoserinibacter</taxon>
    </lineage>
</organism>
<gene>
    <name evidence="2" type="ORF">GCM10025869_25990</name>
</gene>
<dbReference type="PANTHER" id="PTHR34385:SF1">
    <property type="entry name" value="PEPTIDOGLYCAN L-ALANYL-D-GLUTAMATE ENDOPEPTIDASE CWLK"/>
    <property type="match status" value="1"/>
</dbReference>
<dbReference type="InterPro" id="IPR009045">
    <property type="entry name" value="Zn_M74/Hedgehog-like"/>
</dbReference>
<dbReference type="InterPro" id="IPR003709">
    <property type="entry name" value="VanY-like_core_dom"/>
</dbReference>
<dbReference type="EMBL" id="BSVA01000001">
    <property type="protein sequence ID" value="GMA92070.1"/>
    <property type="molecule type" value="Genomic_DNA"/>
</dbReference>
<reference evidence="3" key="1">
    <citation type="journal article" date="2019" name="Int. J. Syst. Evol. Microbiol.">
        <title>The Global Catalogue of Microorganisms (GCM) 10K type strain sequencing project: providing services to taxonomists for standard genome sequencing and annotation.</title>
        <authorList>
            <consortium name="The Broad Institute Genomics Platform"/>
            <consortium name="The Broad Institute Genome Sequencing Center for Infectious Disease"/>
            <person name="Wu L."/>
            <person name="Ma J."/>
        </authorList>
    </citation>
    <scope>NUCLEOTIDE SEQUENCE [LARGE SCALE GENOMIC DNA]</scope>
    <source>
        <strain evidence="3">NBRC 108755</strain>
    </source>
</reference>
<accession>A0ABQ6JUT9</accession>
<dbReference type="Proteomes" id="UP001157069">
    <property type="component" value="Unassembled WGS sequence"/>
</dbReference>
<dbReference type="PANTHER" id="PTHR34385">
    <property type="entry name" value="D-ALANYL-D-ALANINE CARBOXYPEPTIDASE"/>
    <property type="match status" value="1"/>
</dbReference>
<sequence length="143" mass="15724">MRAAMAAEGITLRMSSAYRSFARQQTIYSGFVAREGVAGADTHSARPGNSEHQTGLAVDLDDGTGCNLARCFADTAGGRWLAANSWKYGFILRYGDGWQPIVGYTYEPWHFRYVGVDVATDMHERGVRTLEEYFGLPAAPDYG</sequence>
<evidence type="ECO:0000259" key="1">
    <source>
        <dbReference type="Pfam" id="PF02557"/>
    </source>
</evidence>
<proteinExistence type="predicted"/>
<name>A0ABQ6JUT9_9MICO</name>
<dbReference type="CDD" id="cd14852">
    <property type="entry name" value="LD-carboxypeptidase"/>
    <property type="match status" value="1"/>
</dbReference>
<feature type="domain" description="D-alanyl-D-alanine carboxypeptidase-like core" evidence="1">
    <location>
        <begin position="1"/>
        <end position="115"/>
    </location>
</feature>
<dbReference type="InterPro" id="IPR058193">
    <property type="entry name" value="VanY/YodJ_core_dom"/>
</dbReference>
<dbReference type="RefSeq" id="WP_431308696.1">
    <property type="nucleotide sequence ID" value="NZ_BSVA01000001.1"/>
</dbReference>
<keyword evidence="3" id="KW-1185">Reference proteome</keyword>
<dbReference type="InterPro" id="IPR052179">
    <property type="entry name" value="DD-CPase-like"/>
</dbReference>
<dbReference type="Gene3D" id="3.30.1380.10">
    <property type="match status" value="1"/>
</dbReference>